<evidence type="ECO:0000313" key="4">
    <source>
        <dbReference type="Proteomes" id="UP001139336"/>
    </source>
</evidence>
<dbReference type="InterPro" id="IPR025323">
    <property type="entry name" value="DUF4229"/>
</dbReference>
<dbReference type="EMBL" id="JAKGSI010000001">
    <property type="protein sequence ID" value="MCF4005836.1"/>
    <property type="molecule type" value="Genomic_DNA"/>
</dbReference>
<feature type="compositionally biased region" description="Basic and acidic residues" evidence="1">
    <location>
        <begin position="11"/>
        <end position="24"/>
    </location>
</feature>
<comment type="caution">
    <text evidence="3">The sequence shown here is derived from an EMBL/GenBank/DDBJ whole genome shotgun (WGS) entry which is preliminary data.</text>
</comment>
<feature type="region of interest" description="Disordered" evidence="1">
    <location>
        <begin position="1"/>
        <end position="24"/>
    </location>
</feature>
<dbReference type="RefSeq" id="WP_236117630.1">
    <property type="nucleotide sequence ID" value="NZ_JAKGSI010000001.1"/>
</dbReference>
<gene>
    <name evidence="3" type="ORF">L1O03_01410</name>
</gene>
<organism evidence="3 4">
    <name type="scientific">Corynebacterium uropygiale</name>
    <dbReference type="NCBI Taxonomy" id="1775911"/>
    <lineage>
        <taxon>Bacteria</taxon>
        <taxon>Bacillati</taxon>
        <taxon>Actinomycetota</taxon>
        <taxon>Actinomycetes</taxon>
        <taxon>Mycobacteriales</taxon>
        <taxon>Corynebacteriaceae</taxon>
        <taxon>Corynebacterium</taxon>
    </lineage>
</organism>
<sequence length="115" mass="12868">MSTPDSSRPTSDARPELPPEPDPALRREATRAIIIYGLLRLALFIVLTVVIQFIAYLVSAPLPLVMSALLALIVAFPLSMLIFPKQRMAATNTLAQWKAQRTARKAWIKDELSRR</sequence>
<name>A0A9X1QNE9_9CORY</name>
<feature type="compositionally biased region" description="Polar residues" evidence="1">
    <location>
        <begin position="1"/>
        <end position="10"/>
    </location>
</feature>
<protein>
    <submittedName>
        <fullName evidence="3">DUF4229 domain-containing protein</fullName>
    </submittedName>
</protein>
<proteinExistence type="predicted"/>
<evidence type="ECO:0000256" key="1">
    <source>
        <dbReference type="SAM" id="MobiDB-lite"/>
    </source>
</evidence>
<evidence type="ECO:0000256" key="2">
    <source>
        <dbReference type="SAM" id="Phobius"/>
    </source>
</evidence>
<keyword evidence="2" id="KW-1133">Transmembrane helix</keyword>
<keyword evidence="4" id="KW-1185">Reference proteome</keyword>
<feature type="transmembrane region" description="Helical" evidence="2">
    <location>
        <begin position="64"/>
        <end position="83"/>
    </location>
</feature>
<feature type="transmembrane region" description="Helical" evidence="2">
    <location>
        <begin position="33"/>
        <end position="58"/>
    </location>
</feature>
<evidence type="ECO:0000313" key="3">
    <source>
        <dbReference type="EMBL" id="MCF4005836.1"/>
    </source>
</evidence>
<dbReference type="AlphaFoldDB" id="A0A9X1QNE9"/>
<accession>A0A9X1QNE9</accession>
<keyword evidence="2" id="KW-0812">Transmembrane</keyword>
<keyword evidence="2" id="KW-0472">Membrane</keyword>
<dbReference type="Pfam" id="PF14012">
    <property type="entry name" value="DUF4229"/>
    <property type="match status" value="1"/>
</dbReference>
<reference evidence="3" key="1">
    <citation type="submission" date="2022-01" db="EMBL/GenBank/DDBJ databases">
        <title>Corynebacterium sp. nov isolated from isolated from the feces of the greater white-fronted geese (Anser albifrons) at Poyang Lake, PR China.</title>
        <authorList>
            <person name="Liu Q."/>
        </authorList>
    </citation>
    <scope>NUCLEOTIDE SEQUENCE</scope>
    <source>
        <strain evidence="3">JCM 32435</strain>
    </source>
</reference>
<dbReference type="Proteomes" id="UP001139336">
    <property type="component" value="Unassembled WGS sequence"/>
</dbReference>